<evidence type="ECO:0000313" key="3">
    <source>
        <dbReference type="Proteomes" id="UP000770586"/>
    </source>
</evidence>
<name>A0A8J7R4P2_9EURY</name>
<reference evidence="2 3" key="1">
    <citation type="submission" date="2021-03" db="EMBL/GenBank/DDBJ databases">
        <title>Genomic Encyclopedia of Type Strains, Phase IV (KMG-IV): sequencing the most valuable type-strain genomes for metagenomic binning, comparative biology and taxonomic classification.</title>
        <authorList>
            <person name="Goeker M."/>
        </authorList>
    </citation>
    <scope>NUCLEOTIDE SEQUENCE [LARGE SCALE GENOMIC DNA]</scope>
    <source>
        <strain evidence="2 3">DSM 12287</strain>
    </source>
</reference>
<dbReference type="Pfam" id="PF25941">
    <property type="entry name" value="PDDEXK_16"/>
    <property type="match status" value="1"/>
</dbReference>
<dbReference type="Proteomes" id="UP000770586">
    <property type="component" value="Unassembled WGS sequence"/>
</dbReference>
<feature type="compositionally biased region" description="Polar residues" evidence="1">
    <location>
        <begin position="98"/>
        <end position="107"/>
    </location>
</feature>
<keyword evidence="3" id="KW-1185">Reference proteome</keyword>
<comment type="caution">
    <text evidence="2">The sequence shown here is derived from an EMBL/GenBank/DDBJ whole genome shotgun (WGS) entry which is preliminary data.</text>
</comment>
<organism evidence="2 3">
    <name type="scientific">Halorubrum trapanicum</name>
    <dbReference type="NCBI Taxonomy" id="29284"/>
    <lineage>
        <taxon>Archaea</taxon>
        <taxon>Methanobacteriati</taxon>
        <taxon>Methanobacteriota</taxon>
        <taxon>Stenosarchaea group</taxon>
        <taxon>Halobacteria</taxon>
        <taxon>Halobacteriales</taxon>
        <taxon>Haloferacaceae</taxon>
        <taxon>Halorubrum</taxon>
    </lineage>
</organism>
<protein>
    <submittedName>
        <fullName evidence="2">Uncharacterized protein</fullName>
    </submittedName>
</protein>
<dbReference type="EMBL" id="JAGGKE010000001">
    <property type="protein sequence ID" value="MBP1900408.1"/>
    <property type="molecule type" value="Genomic_DNA"/>
</dbReference>
<feature type="region of interest" description="Disordered" evidence="1">
    <location>
        <begin position="84"/>
        <end position="107"/>
    </location>
</feature>
<evidence type="ECO:0000256" key="1">
    <source>
        <dbReference type="SAM" id="MobiDB-lite"/>
    </source>
</evidence>
<sequence length="107" mass="12265">MVGVVQVFRNETQYGRDESNENGYPRDVKGSIVNSVPAWEDQHETLVGADGRYALVWYRAEGREITVMSSRTVRARDLEITNWTNPGETHYRSHSREAQISVSRLQP</sequence>
<evidence type="ECO:0000313" key="2">
    <source>
        <dbReference type="EMBL" id="MBP1900408.1"/>
    </source>
</evidence>
<dbReference type="RefSeq" id="WP_245203106.1">
    <property type="nucleotide sequence ID" value="NZ_BAAADX010000003.1"/>
</dbReference>
<dbReference type="InterPro" id="IPR058715">
    <property type="entry name" value="PDDEXK_nuclease-rel"/>
</dbReference>
<proteinExistence type="predicted"/>
<gene>
    <name evidence="2" type="ORF">J2744_000060</name>
</gene>
<dbReference type="AlphaFoldDB" id="A0A8J7R4P2"/>
<accession>A0A8J7R4P2</accession>